<gene>
    <name evidence="15" type="primary">TAS2R60</name>
</gene>
<keyword evidence="11 13" id="KW-0807">Transducer</keyword>
<accession>H0W5W8</accession>
<dbReference type="FunFam" id="1.20.1070.10:FF:000055">
    <property type="entry name" value="Taste receptor type 2"/>
    <property type="match status" value="1"/>
</dbReference>
<comment type="similarity">
    <text evidence="2 12">Belongs to the G-protein coupled receptor T2R family.</text>
</comment>
<comment type="subcellular location">
    <subcellularLocation>
        <location evidence="1 13">Membrane</location>
        <topology evidence="1 13">Multi-pass membrane protein</topology>
    </subcellularLocation>
</comment>
<name>H0W5W8_CAVPO</name>
<feature type="transmembrane region" description="Helical" evidence="14">
    <location>
        <begin position="240"/>
        <end position="265"/>
    </location>
</feature>
<evidence type="ECO:0000256" key="7">
    <source>
        <dbReference type="ARBA" id="ARBA00023040"/>
    </source>
</evidence>
<evidence type="ECO:0000256" key="10">
    <source>
        <dbReference type="ARBA" id="ARBA00023180"/>
    </source>
</evidence>
<evidence type="ECO:0000256" key="4">
    <source>
        <dbReference type="ARBA" id="ARBA00022606"/>
    </source>
</evidence>
<dbReference type="eggNOG" id="ENOG502S2SI">
    <property type="taxonomic scope" value="Eukaryota"/>
</dbReference>
<dbReference type="GeneTree" id="ENSGT01150000286961"/>
<dbReference type="OMA" id="CLQWVVI"/>
<evidence type="ECO:0000256" key="2">
    <source>
        <dbReference type="ARBA" id="ARBA00007376"/>
    </source>
</evidence>
<keyword evidence="16" id="KW-1185">Reference proteome</keyword>
<dbReference type="Ensembl" id="ENSCPOT00000009943.3">
    <property type="protein sequence ID" value="ENSCPOP00000018372.2"/>
    <property type="gene ID" value="ENSCPOG00000009854.4"/>
</dbReference>
<dbReference type="PANTHER" id="PTHR11394:SF32">
    <property type="entry name" value="TASTE RECEPTOR TYPE 2 MEMBER 60"/>
    <property type="match status" value="1"/>
</dbReference>
<protein>
    <recommendedName>
        <fullName evidence="13">Taste receptor type 2</fullName>
    </recommendedName>
</protein>
<keyword evidence="3 13" id="KW-0919">Taste</keyword>
<dbReference type="GO" id="GO:0016020">
    <property type="term" value="C:membrane"/>
    <property type="evidence" value="ECO:0007669"/>
    <property type="project" value="UniProtKB-SubCell"/>
</dbReference>
<reference evidence="15" key="2">
    <citation type="submission" date="2025-08" db="UniProtKB">
        <authorList>
            <consortium name="Ensembl"/>
        </authorList>
    </citation>
    <scope>IDENTIFICATION</scope>
    <source>
        <strain evidence="15">2N</strain>
    </source>
</reference>
<dbReference type="VEuPathDB" id="HostDB:ENSCPOG00000009854"/>
<dbReference type="EMBL" id="AAKN02015412">
    <property type="status" value="NOT_ANNOTATED_CDS"/>
    <property type="molecule type" value="Genomic_DNA"/>
</dbReference>
<evidence type="ECO:0000256" key="11">
    <source>
        <dbReference type="ARBA" id="ARBA00023224"/>
    </source>
</evidence>
<dbReference type="InterPro" id="IPR007960">
    <property type="entry name" value="TAS2R"/>
</dbReference>
<feature type="transmembrane region" description="Helical" evidence="14">
    <location>
        <begin position="102"/>
        <end position="120"/>
    </location>
</feature>
<dbReference type="GeneID" id="111758450"/>
<organism evidence="15 16">
    <name type="scientific">Cavia porcellus</name>
    <name type="common">Guinea pig</name>
    <dbReference type="NCBI Taxonomy" id="10141"/>
    <lineage>
        <taxon>Eukaryota</taxon>
        <taxon>Metazoa</taxon>
        <taxon>Chordata</taxon>
        <taxon>Craniata</taxon>
        <taxon>Vertebrata</taxon>
        <taxon>Euteleostomi</taxon>
        <taxon>Mammalia</taxon>
        <taxon>Eutheria</taxon>
        <taxon>Euarchontoglires</taxon>
        <taxon>Glires</taxon>
        <taxon>Rodentia</taxon>
        <taxon>Hystricomorpha</taxon>
        <taxon>Caviidae</taxon>
        <taxon>Cavia</taxon>
    </lineage>
</organism>
<dbReference type="InParanoid" id="H0W5W8"/>
<dbReference type="HOGENOM" id="CLU_116541_0_0_1"/>
<evidence type="ECO:0000256" key="6">
    <source>
        <dbReference type="ARBA" id="ARBA00022989"/>
    </source>
</evidence>
<evidence type="ECO:0000256" key="5">
    <source>
        <dbReference type="ARBA" id="ARBA00022692"/>
    </source>
</evidence>
<reference evidence="15" key="3">
    <citation type="submission" date="2025-09" db="UniProtKB">
        <authorList>
            <consortium name="Ensembl"/>
        </authorList>
    </citation>
    <scope>IDENTIFICATION</scope>
    <source>
        <strain evidence="15">2N</strain>
    </source>
</reference>
<feature type="transmembrane region" description="Helical" evidence="14">
    <location>
        <begin position="277"/>
        <end position="297"/>
    </location>
</feature>
<dbReference type="AlphaFoldDB" id="H0W5W8"/>
<dbReference type="GO" id="GO:0033038">
    <property type="term" value="F:bitter taste receptor activity"/>
    <property type="evidence" value="ECO:0007669"/>
    <property type="project" value="InterPro"/>
</dbReference>
<evidence type="ECO:0000256" key="9">
    <source>
        <dbReference type="ARBA" id="ARBA00023170"/>
    </source>
</evidence>
<feature type="transmembrane region" description="Helical" evidence="14">
    <location>
        <begin position="192"/>
        <end position="219"/>
    </location>
</feature>
<feature type="transmembrane region" description="Helical" evidence="14">
    <location>
        <begin position="140"/>
        <end position="161"/>
    </location>
</feature>
<keyword evidence="8 13" id="KW-0472">Membrane</keyword>
<keyword evidence="10" id="KW-0325">Glycoprotein</keyword>
<keyword evidence="6 14" id="KW-1133">Transmembrane helix</keyword>
<dbReference type="SUPFAM" id="SSF81321">
    <property type="entry name" value="Family A G protein-coupled receptor-like"/>
    <property type="match status" value="1"/>
</dbReference>
<evidence type="ECO:0000256" key="14">
    <source>
        <dbReference type="SAM" id="Phobius"/>
    </source>
</evidence>
<evidence type="ECO:0000313" key="16">
    <source>
        <dbReference type="Proteomes" id="UP000005447"/>
    </source>
</evidence>
<dbReference type="Proteomes" id="UP000005447">
    <property type="component" value="Unassembled WGS sequence"/>
</dbReference>
<dbReference type="GO" id="GO:0004930">
    <property type="term" value="F:G protein-coupled receptor activity"/>
    <property type="evidence" value="ECO:0007669"/>
    <property type="project" value="UniProtKB-KW"/>
</dbReference>
<feature type="transmembrane region" description="Helical" evidence="14">
    <location>
        <begin position="20"/>
        <end position="47"/>
    </location>
</feature>
<sequence length="317" mass="36321">MNGDHMASGHLVVDKKVLTLILIVLLLCLTTVISNGFIIVALGTEWLQRRTLSPYNKLLVSLGASRFCLQWVMIGKSTYFFLYPMAFLYDPVMQFLSLLWDFLNTATIWCCTGLSFFYCVKIANFTHPVFLWLKGKVSRWVPWILLSSVGFSGFTTILFFTGNHVLYQHYLRDKCQYWNATGDSMRSFENSYFFFLKISVFSIPFGIFLVFIVILLISLGRHMKKTLLTLSGFQDAPVQAHVRALLSIIFFALLFTSSFLVLILNNGSRFPLHEAKSWVWNIVSHLCMAVHSLFLLLNNPKLRATVERSCSPRCEVS</sequence>
<keyword evidence="7 13" id="KW-0297">G-protein coupled receptor</keyword>
<keyword evidence="9 13" id="KW-0675">Receptor</keyword>
<feature type="transmembrane region" description="Helical" evidence="14">
    <location>
        <begin position="59"/>
        <end position="82"/>
    </location>
</feature>
<proteinExistence type="inferred from homology"/>
<keyword evidence="5 13" id="KW-0812">Transmembrane</keyword>
<keyword evidence="4 13" id="KW-0716">Sensory transduction</keyword>
<dbReference type="PANTHER" id="PTHR11394">
    <property type="entry name" value="TASTE RECEPTOR TYPE 2"/>
    <property type="match status" value="1"/>
</dbReference>
<dbReference type="RefSeq" id="XP_023423174.1">
    <property type="nucleotide sequence ID" value="XM_023567406.1"/>
</dbReference>
<evidence type="ECO:0000256" key="3">
    <source>
        <dbReference type="ARBA" id="ARBA00022480"/>
    </source>
</evidence>
<reference evidence="16" key="1">
    <citation type="journal article" date="2011" name="Nature">
        <title>A high-resolution map of human evolutionary constraint using 29 mammals.</title>
        <authorList>
            <person name="Lindblad-Toh K."/>
            <person name="Garber M."/>
            <person name="Zuk O."/>
            <person name="Lin M.F."/>
            <person name="Parker B.J."/>
            <person name="Washietl S."/>
            <person name="Kheradpour P."/>
            <person name="Ernst J."/>
            <person name="Jordan G."/>
            <person name="Mauceli E."/>
            <person name="Ward L.D."/>
            <person name="Lowe C.B."/>
            <person name="Holloway A.K."/>
            <person name="Clamp M."/>
            <person name="Gnerre S."/>
            <person name="Alfoldi J."/>
            <person name="Beal K."/>
            <person name="Chang J."/>
            <person name="Clawson H."/>
            <person name="Cuff J."/>
            <person name="Di Palma F."/>
            <person name="Fitzgerald S."/>
            <person name="Flicek P."/>
            <person name="Guttman M."/>
            <person name="Hubisz M.J."/>
            <person name="Jaffe D.B."/>
            <person name="Jungreis I."/>
            <person name="Kent W.J."/>
            <person name="Kostka D."/>
            <person name="Lara M."/>
            <person name="Martins A.L."/>
            <person name="Massingham T."/>
            <person name="Moltke I."/>
            <person name="Raney B.J."/>
            <person name="Rasmussen M.D."/>
            <person name="Robinson J."/>
            <person name="Stark A."/>
            <person name="Vilella A.J."/>
            <person name="Wen J."/>
            <person name="Xie X."/>
            <person name="Zody M.C."/>
            <person name="Baldwin J."/>
            <person name="Bloom T."/>
            <person name="Chin C.W."/>
            <person name="Heiman D."/>
            <person name="Nicol R."/>
            <person name="Nusbaum C."/>
            <person name="Young S."/>
            <person name="Wilkinson J."/>
            <person name="Worley K.C."/>
            <person name="Kovar C.L."/>
            <person name="Muzny D.M."/>
            <person name="Gibbs R.A."/>
            <person name="Cree A."/>
            <person name="Dihn H.H."/>
            <person name="Fowler G."/>
            <person name="Jhangiani S."/>
            <person name="Joshi V."/>
            <person name="Lee S."/>
            <person name="Lewis L.R."/>
            <person name="Nazareth L.V."/>
            <person name="Okwuonu G."/>
            <person name="Santibanez J."/>
            <person name="Warren W.C."/>
            <person name="Mardis E.R."/>
            <person name="Weinstock G.M."/>
            <person name="Wilson R.K."/>
            <person name="Delehaunty K."/>
            <person name="Dooling D."/>
            <person name="Fronik C."/>
            <person name="Fulton L."/>
            <person name="Fulton B."/>
            <person name="Graves T."/>
            <person name="Minx P."/>
            <person name="Sodergren E."/>
            <person name="Birney E."/>
            <person name="Margulies E.H."/>
            <person name="Herrero J."/>
            <person name="Green E.D."/>
            <person name="Haussler D."/>
            <person name="Siepel A."/>
            <person name="Goldman N."/>
            <person name="Pollard K.S."/>
            <person name="Pedersen J.S."/>
            <person name="Lander E.S."/>
            <person name="Kellis M."/>
        </authorList>
    </citation>
    <scope>NUCLEOTIDE SEQUENCE [LARGE SCALE GENOMIC DNA]</scope>
    <source>
        <strain evidence="16">2N</strain>
    </source>
</reference>
<evidence type="ECO:0000256" key="1">
    <source>
        <dbReference type="ARBA" id="ARBA00004141"/>
    </source>
</evidence>
<evidence type="ECO:0000256" key="8">
    <source>
        <dbReference type="ARBA" id="ARBA00023136"/>
    </source>
</evidence>
<dbReference type="Pfam" id="PF05296">
    <property type="entry name" value="TAS2R"/>
    <property type="match status" value="1"/>
</dbReference>
<evidence type="ECO:0000256" key="13">
    <source>
        <dbReference type="RuleBase" id="RU004424"/>
    </source>
</evidence>
<evidence type="ECO:0000256" key="12">
    <source>
        <dbReference type="RuleBase" id="RU004423"/>
    </source>
</evidence>
<dbReference type="FunCoup" id="H0W5W8">
    <property type="interactions" value="364"/>
</dbReference>
<evidence type="ECO:0000313" key="15">
    <source>
        <dbReference type="Ensembl" id="ENSCPOP00000018372.2"/>
    </source>
</evidence>
<dbReference type="STRING" id="10141.ENSCPOP00000018372"/>
<dbReference type="OrthoDB" id="9836876at2759"/>
<dbReference type="Gene3D" id="1.20.1070.10">
    <property type="entry name" value="Rhodopsin 7-helix transmembrane proteins"/>
    <property type="match status" value="1"/>
</dbReference>